<comment type="caution">
    <text evidence="1">The sequence shown here is derived from an EMBL/GenBank/DDBJ whole genome shotgun (WGS) entry which is preliminary data.</text>
</comment>
<protein>
    <submittedName>
        <fullName evidence="1">Uncharacterized protein</fullName>
    </submittedName>
</protein>
<organism evidence="1 2">
    <name type="scientific">Dyadobacter flavalbus</name>
    <dbReference type="NCBI Taxonomy" id="2579942"/>
    <lineage>
        <taxon>Bacteria</taxon>
        <taxon>Pseudomonadati</taxon>
        <taxon>Bacteroidota</taxon>
        <taxon>Cytophagia</taxon>
        <taxon>Cytophagales</taxon>
        <taxon>Spirosomataceae</taxon>
        <taxon>Dyadobacter</taxon>
    </lineage>
</organism>
<gene>
    <name evidence="1" type="ORF">FEM33_06615</name>
</gene>
<evidence type="ECO:0000313" key="2">
    <source>
        <dbReference type="Proteomes" id="UP000323994"/>
    </source>
</evidence>
<evidence type="ECO:0000313" key="1">
    <source>
        <dbReference type="EMBL" id="KAA6440273.1"/>
    </source>
</evidence>
<dbReference type="EMBL" id="VBSN01000027">
    <property type="protein sequence ID" value="KAA6440273.1"/>
    <property type="molecule type" value="Genomic_DNA"/>
</dbReference>
<dbReference type="AlphaFoldDB" id="A0A5M8R0R8"/>
<name>A0A5M8R0R8_9BACT</name>
<dbReference type="Proteomes" id="UP000323994">
    <property type="component" value="Unassembled WGS sequence"/>
</dbReference>
<reference evidence="1 2" key="1">
    <citation type="submission" date="2019-05" db="EMBL/GenBank/DDBJ databases">
        <authorList>
            <person name="Qu J.-H."/>
        </authorList>
    </citation>
    <scope>NUCLEOTIDE SEQUENCE [LARGE SCALE GENOMIC DNA]</scope>
    <source>
        <strain evidence="1 2">NS28</strain>
    </source>
</reference>
<dbReference type="RefSeq" id="WP_139011288.1">
    <property type="nucleotide sequence ID" value="NZ_VBSN01000027.1"/>
</dbReference>
<keyword evidence="2" id="KW-1185">Reference proteome</keyword>
<sequence length="222" mass="25462">MKIISDHKPIQVVVNKSLADEFASIVIKRLHESEHKVHLAQLRLSEAQRALELAMDEHLVNTGNYHALTSGSQLLDNAEIINSGDRNLRIETRVPESNSSYRIQNKFWREQGFPGWREYTKSVLDNSREFLSLSDFLDGMGESNQEERKRLESSISNALTTLHQRGEVGAIQILGERGRYYGSALIFEKAQPKPESLKSLQKRLRLNFDQFNVQEIYPPNGR</sequence>
<proteinExistence type="predicted"/>
<accession>A0A5M8R0R8</accession>